<name>A0A0G4GA10_VITBC</name>
<accession>A0A0G4GA10</accession>
<keyword evidence="3" id="KW-0547">Nucleotide-binding</keyword>
<evidence type="ECO:0000256" key="5">
    <source>
        <dbReference type="ARBA" id="ARBA00022840"/>
    </source>
</evidence>
<feature type="compositionally biased region" description="Polar residues" evidence="6">
    <location>
        <begin position="95"/>
        <end position="117"/>
    </location>
</feature>
<feature type="domain" description="Protein kinase" evidence="7">
    <location>
        <begin position="1"/>
        <end position="76"/>
    </location>
</feature>
<dbReference type="AlphaFoldDB" id="A0A0G4GA10"/>
<dbReference type="OrthoDB" id="10252171at2759"/>
<dbReference type="InterPro" id="IPR030616">
    <property type="entry name" value="Aur-like"/>
</dbReference>
<dbReference type="EMBL" id="CDMY01000603">
    <property type="protein sequence ID" value="CEM25671.1"/>
    <property type="molecule type" value="Genomic_DNA"/>
</dbReference>
<evidence type="ECO:0000259" key="7">
    <source>
        <dbReference type="PROSITE" id="PS50011"/>
    </source>
</evidence>
<evidence type="ECO:0000256" key="3">
    <source>
        <dbReference type="ARBA" id="ARBA00022741"/>
    </source>
</evidence>
<evidence type="ECO:0000313" key="8">
    <source>
        <dbReference type="EMBL" id="CEM25671.1"/>
    </source>
</evidence>
<dbReference type="PROSITE" id="PS50011">
    <property type="entry name" value="PROTEIN_KINASE_DOM"/>
    <property type="match status" value="1"/>
</dbReference>
<keyword evidence="1" id="KW-0723">Serine/threonine-protein kinase</keyword>
<dbReference type="Gene3D" id="1.10.510.10">
    <property type="entry name" value="Transferase(Phosphotransferase) domain 1"/>
    <property type="match status" value="1"/>
</dbReference>
<dbReference type="InParanoid" id="A0A0G4GA10"/>
<dbReference type="VEuPathDB" id="CryptoDB:Vbra_9764"/>
<evidence type="ECO:0000256" key="2">
    <source>
        <dbReference type="ARBA" id="ARBA00022679"/>
    </source>
</evidence>
<sequence length="173" mass="18480">MGVAIYAMLTGGFPFCCADLKPRTVRRALRDMKRPVWFSDYDEVSDEAVDLIRRLLTFDKHKRIASAAEALSHPWFQESVPASPTPVEQPKELSLPQSPKSSKAGSDTAETAPSTRPTLRPCHLGAQGHTHRPTSAHRTTEDATQAAAAAAGAARTPPVPPTAASGTDALAAR</sequence>
<evidence type="ECO:0000313" key="9">
    <source>
        <dbReference type="Proteomes" id="UP000041254"/>
    </source>
</evidence>
<dbReference type="InterPro" id="IPR011009">
    <property type="entry name" value="Kinase-like_dom_sf"/>
</dbReference>
<feature type="region of interest" description="Disordered" evidence="6">
    <location>
        <begin position="78"/>
        <end position="173"/>
    </location>
</feature>
<protein>
    <recommendedName>
        <fullName evidence="7">Protein kinase domain-containing protein</fullName>
    </recommendedName>
</protein>
<organism evidence="8 9">
    <name type="scientific">Vitrella brassicaformis (strain CCMP3155)</name>
    <dbReference type="NCBI Taxonomy" id="1169540"/>
    <lineage>
        <taxon>Eukaryota</taxon>
        <taxon>Sar</taxon>
        <taxon>Alveolata</taxon>
        <taxon>Colpodellida</taxon>
        <taxon>Vitrellaceae</taxon>
        <taxon>Vitrella</taxon>
    </lineage>
</organism>
<dbReference type="GO" id="GO:0004674">
    <property type="term" value="F:protein serine/threonine kinase activity"/>
    <property type="evidence" value="ECO:0007669"/>
    <property type="project" value="UniProtKB-KW"/>
</dbReference>
<keyword evidence="9" id="KW-1185">Reference proteome</keyword>
<dbReference type="Proteomes" id="UP000041254">
    <property type="component" value="Unassembled WGS sequence"/>
</dbReference>
<keyword evidence="5" id="KW-0067">ATP-binding</keyword>
<dbReference type="PhylomeDB" id="A0A0G4GA10"/>
<proteinExistence type="predicted"/>
<keyword evidence="2" id="KW-0808">Transferase</keyword>
<gene>
    <name evidence="8" type="ORF">Vbra_9764</name>
</gene>
<reference evidence="8 9" key="1">
    <citation type="submission" date="2014-11" db="EMBL/GenBank/DDBJ databases">
        <authorList>
            <person name="Zhu J."/>
            <person name="Qi W."/>
            <person name="Song R."/>
        </authorList>
    </citation>
    <scope>NUCLEOTIDE SEQUENCE [LARGE SCALE GENOMIC DNA]</scope>
</reference>
<keyword evidence="4" id="KW-0418">Kinase</keyword>
<dbReference type="STRING" id="1169540.A0A0G4GA10"/>
<evidence type="ECO:0000256" key="4">
    <source>
        <dbReference type="ARBA" id="ARBA00022777"/>
    </source>
</evidence>
<dbReference type="InterPro" id="IPR000719">
    <property type="entry name" value="Prot_kinase_dom"/>
</dbReference>
<dbReference type="PANTHER" id="PTHR24350">
    <property type="entry name" value="SERINE/THREONINE-PROTEIN KINASE IAL-RELATED"/>
    <property type="match status" value="1"/>
</dbReference>
<dbReference type="SUPFAM" id="SSF56112">
    <property type="entry name" value="Protein kinase-like (PK-like)"/>
    <property type="match status" value="1"/>
</dbReference>
<evidence type="ECO:0000256" key="1">
    <source>
        <dbReference type="ARBA" id="ARBA00022527"/>
    </source>
</evidence>
<dbReference type="GO" id="GO:0005524">
    <property type="term" value="F:ATP binding"/>
    <property type="evidence" value="ECO:0007669"/>
    <property type="project" value="UniProtKB-KW"/>
</dbReference>
<evidence type="ECO:0000256" key="6">
    <source>
        <dbReference type="SAM" id="MobiDB-lite"/>
    </source>
</evidence>
<feature type="compositionally biased region" description="Low complexity" evidence="6">
    <location>
        <begin position="142"/>
        <end position="156"/>
    </location>
</feature>